<accession>A0ABY0P3N3</accession>
<evidence type="ECO:0000313" key="2">
    <source>
        <dbReference type="Proteomes" id="UP000199468"/>
    </source>
</evidence>
<reference evidence="1 2" key="1">
    <citation type="submission" date="2016-10" db="EMBL/GenBank/DDBJ databases">
        <authorList>
            <person name="Varghese N."/>
            <person name="Submissions S."/>
        </authorList>
    </citation>
    <scope>NUCLEOTIDE SEQUENCE [LARGE SCALE GENOMIC DNA]</scope>
    <source>
        <strain evidence="1 2">DSM 26672</strain>
    </source>
</reference>
<gene>
    <name evidence="1" type="ORF">SAMN05421844_10718</name>
</gene>
<sequence>MTCGAGPHAEVGLGDPVRRLSRVRCTAALIAIFIAVTPAYSEEVSEVSLWSKPRLLDGDWRNDLAGYGISFDA</sequence>
<keyword evidence="2" id="KW-1185">Reference proteome</keyword>
<dbReference type="Proteomes" id="UP000199468">
    <property type="component" value="Unassembled WGS sequence"/>
</dbReference>
<comment type="caution">
    <text evidence="1">The sequence shown here is derived from an EMBL/GenBank/DDBJ whole genome shotgun (WGS) entry which is preliminary data.</text>
</comment>
<dbReference type="EMBL" id="FNBZ01000007">
    <property type="protein sequence ID" value="SDH14879.1"/>
    <property type="molecule type" value="Genomic_DNA"/>
</dbReference>
<evidence type="ECO:0000313" key="1">
    <source>
        <dbReference type="EMBL" id="SDH14879.1"/>
    </source>
</evidence>
<organism evidence="1 2">
    <name type="scientific">Bosea robiniae</name>
    <dbReference type="NCBI Taxonomy" id="1036780"/>
    <lineage>
        <taxon>Bacteria</taxon>
        <taxon>Pseudomonadati</taxon>
        <taxon>Pseudomonadota</taxon>
        <taxon>Alphaproteobacteria</taxon>
        <taxon>Hyphomicrobiales</taxon>
        <taxon>Boseaceae</taxon>
        <taxon>Bosea</taxon>
    </lineage>
</organism>
<name>A0ABY0P3N3_9HYPH</name>
<protein>
    <submittedName>
        <fullName evidence="1">Uncharacterized protein</fullName>
    </submittedName>
</protein>
<proteinExistence type="predicted"/>